<dbReference type="STRING" id="883096.HMPREF9699_01269"/>
<organism evidence="2 3">
    <name type="scientific">Bergeyella zoohelcum ATCC 43767</name>
    <dbReference type="NCBI Taxonomy" id="883096"/>
    <lineage>
        <taxon>Bacteria</taxon>
        <taxon>Pseudomonadati</taxon>
        <taxon>Bacteroidota</taxon>
        <taxon>Flavobacteriia</taxon>
        <taxon>Flavobacteriales</taxon>
        <taxon>Weeksellaceae</taxon>
        <taxon>Bergeyella</taxon>
    </lineage>
</organism>
<dbReference type="Proteomes" id="UP000006085">
    <property type="component" value="Unassembled WGS sequence"/>
</dbReference>
<gene>
    <name evidence="2" type="ORF">HMPREF9699_01269</name>
</gene>
<evidence type="ECO:0000256" key="1">
    <source>
        <dbReference type="SAM" id="Phobius"/>
    </source>
</evidence>
<evidence type="ECO:0000313" key="3">
    <source>
        <dbReference type="Proteomes" id="UP000006085"/>
    </source>
</evidence>
<evidence type="ECO:0000313" key="2">
    <source>
        <dbReference type="EMBL" id="EKB56866.1"/>
    </source>
</evidence>
<keyword evidence="3" id="KW-1185">Reference proteome</keyword>
<reference evidence="2 3" key="1">
    <citation type="submission" date="2012-07" db="EMBL/GenBank/DDBJ databases">
        <title>The Genome Sequence of Bergeyella zoohelcum ATCC 43767.</title>
        <authorList>
            <consortium name="The Broad Institute Genome Sequencing Platform"/>
            <person name="Earl A."/>
            <person name="Ward D."/>
            <person name="Feldgarden M."/>
            <person name="Gevers D."/>
            <person name="Huys G."/>
            <person name="Walker B."/>
            <person name="Young S.K."/>
            <person name="Zeng Q."/>
            <person name="Gargeya S."/>
            <person name="Fitzgerald M."/>
            <person name="Haas B."/>
            <person name="Abouelleil A."/>
            <person name="Alvarado L."/>
            <person name="Arachchi H.M."/>
            <person name="Berlin A.M."/>
            <person name="Chapman S.B."/>
            <person name="Goldberg J."/>
            <person name="Griggs A."/>
            <person name="Gujja S."/>
            <person name="Hansen M."/>
            <person name="Howarth C."/>
            <person name="Imamovic A."/>
            <person name="Larimer J."/>
            <person name="McCowen C."/>
            <person name="Montmayeur A."/>
            <person name="Murphy C."/>
            <person name="Neiman D."/>
            <person name="Pearson M."/>
            <person name="Priest M."/>
            <person name="Roberts A."/>
            <person name="Saif S."/>
            <person name="Shea T."/>
            <person name="Sisk P."/>
            <person name="Sykes S."/>
            <person name="Wortman J."/>
            <person name="Nusbaum C."/>
            <person name="Birren B."/>
        </authorList>
    </citation>
    <scope>NUCLEOTIDE SEQUENCE [LARGE SCALE GENOMIC DNA]</scope>
    <source>
        <strain evidence="2 3">ATCC 43767</strain>
    </source>
</reference>
<proteinExistence type="predicted"/>
<dbReference type="AlphaFoldDB" id="K1LQ26"/>
<name>K1LQ26_9FLAO</name>
<keyword evidence="1" id="KW-1133">Transmembrane helix</keyword>
<dbReference type="HOGENOM" id="CLU_3077194_0_0_10"/>
<dbReference type="EMBL" id="AGYA01000024">
    <property type="protein sequence ID" value="EKB56866.1"/>
    <property type="molecule type" value="Genomic_DNA"/>
</dbReference>
<accession>K1LQ26</accession>
<comment type="caution">
    <text evidence="2">The sequence shown here is derived from an EMBL/GenBank/DDBJ whole genome shotgun (WGS) entry which is preliminary data.</text>
</comment>
<keyword evidence="1" id="KW-0812">Transmembrane</keyword>
<feature type="transmembrane region" description="Helical" evidence="1">
    <location>
        <begin position="6"/>
        <end position="29"/>
    </location>
</feature>
<keyword evidence="1" id="KW-0472">Membrane</keyword>
<protein>
    <submittedName>
        <fullName evidence="2">Uncharacterized protein</fullName>
    </submittedName>
</protein>
<sequence>MKNYNYWQTMILVVLSSIIAYYIIGGIAMDKGVGKLHYSSTLKETISQKNSH</sequence>